<evidence type="ECO:0000256" key="8">
    <source>
        <dbReference type="ARBA" id="ARBA00022840"/>
    </source>
</evidence>
<dbReference type="GO" id="GO:0016887">
    <property type="term" value="F:ATP hydrolysis activity"/>
    <property type="evidence" value="ECO:0007669"/>
    <property type="project" value="InterPro"/>
</dbReference>
<dbReference type="InterPro" id="IPR041569">
    <property type="entry name" value="AAA_lid_3"/>
</dbReference>
<dbReference type="Pfam" id="PF00004">
    <property type="entry name" value="AAA"/>
    <property type="match status" value="1"/>
</dbReference>
<keyword evidence="7" id="KW-0862">Zinc</keyword>
<keyword evidence="4" id="KW-0479">Metal-binding</keyword>
<evidence type="ECO:0000259" key="12">
    <source>
        <dbReference type="SMART" id="SM00382"/>
    </source>
</evidence>
<keyword evidence="8 10" id="KW-0067">ATP-binding</keyword>
<keyword evidence="5 10" id="KW-0547">Nucleotide-binding</keyword>
<evidence type="ECO:0000256" key="5">
    <source>
        <dbReference type="ARBA" id="ARBA00022741"/>
    </source>
</evidence>
<dbReference type="GO" id="GO:0030163">
    <property type="term" value="P:protein catabolic process"/>
    <property type="evidence" value="ECO:0007669"/>
    <property type="project" value="TreeGrafter"/>
</dbReference>
<comment type="similarity">
    <text evidence="2">In the C-terminal section; belongs to the peptidase M41 family.</text>
</comment>
<feature type="transmembrane region" description="Helical" evidence="11">
    <location>
        <begin position="92"/>
        <end position="110"/>
    </location>
</feature>
<comment type="cofactor">
    <cofactor evidence="1">
        <name>Zn(2+)</name>
        <dbReference type="ChEBI" id="CHEBI:29105"/>
    </cofactor>
</comment>
<evidence type="ECO:0000256" key="11">
    <source>
        <dbReference type="SAM" id="Phobius"/>
    </source>
</evidence>
<organism evidence="13 14">
    <name type="scientific">Sulfurimonas sediminis</name>
    <dbReference type="NCBI Taxonomy" id="2590020"/>
    <lineage>
        <taxon>Bacteria</taxon>
        <taxon>Pseudomonadati</taxon>
        <taxon>Campylobacterota</taxon>
        <taxon>Epsilonproteobacteria</taxon>
        <taxon>Campylobacterales</taxon>
        <taxon>Sulfurimonadaceae</taxon>
        <taxon>Sulfurimonas</taxon>
    </lineage>
</organism>
<keyword evidence="11" id="KW-1133">Transmembrane helix</keyword>
<dbReference type="GO" id="GO:0004222">
    <property type="term" value="F:metalloendopeptidase activity"/>
    <property type="evidence" value="ECO:0007669"/>
    <property type="project" value="InterPro"/>
</dbReference>
<accession>A0A7M1B179</accession>
<dbReference type="Gene3D" id="3.40.50.300">
    <property type="entry name" value="P-loop containing nucleotide triphosphate hydrolases"/>
    <property type="match status" value="1"/>
</dbReference>
<feature type="domain" description="AAA+ ATPase" evidence="12">
    <location>
        <begin position="184"/>
        <end position="320"/>
    </location>
</feature>
<evidence type="ECO:0000256" key="3">
    <source>
        <dbReference type="ARBA" id="ARBA00022670"/>
    </source>
</evidence>
<dbReference type="InterPro" id="IPR003959">
    <property type="entry name" value="ATPase_AAA_core"/>
</dbReference>
<evidence type="ECO:0000313" key="13">
    <source>
        <dbReference type="EMBL" id="QOP43483.1"/>
    </source>
</evidence>
<dbReference type="InterPro" id="IPR003593">
    <property type="entry name" value="AAA+_ATPase"/>
</dbReference>
<dbReference type="GO" id="GO:0006508">
    <property type="term" value="P:proteolysis"/>
    <property type="evidence" value="ECO:0007669"/>
    <property type="project" value="UniProtKB-KW"/>
</dbReference>
<dbReference type="PRINTS" id="PR00830">
    <property type="entry name" value="ENDOLAPTASE"/>
</dbReference>
<dbReference type="GO" id="GO:0004176">
    <property type="term" value="F:ATP-dependent peptidase activity"/>
    <property type="evidence" value="ECO:0007669"/>
    <property type="project" value="InterPro"/>
</dbReference>
<dbReference type="GO" id="GO:0046872">
    <property type="term" value="F:metal ion binding"/>
    <property type="evidence" value="ECO:0007669"/>
    <property type="project" value="UniProtKB-KW"/>
</dbReference>
<dbReference type="InterPro" id="IPR027417">
    <property type="entry name" value="P-loop_NTPase"/>
</dbReference>
<keyword evidence="14" id="KW-1185">Reference proteome</keyword>
<dbReference type="SUPFAM" id="SSF140990">
    <property type="entry name" value="FtsH protease domain-like"/>
    <property type="match status" value="1"/>
</dbReference>
<evidence type="ECO:0000256" key="7">
    <source>
        <dbReference type="ARBA" id="ARBA00022833"/>
    </source>
</evidence>
<dbReference type="FunFam" id="3.40.50.300:FF:000352">
    <property type="entry name" value="ATP-dependent zinc metalloprotease FTSH 7, chloroplastic"/>
    <property type="match status" value="1"/>
</dbReference>
<keyword evidence="9" id="KW-0482">Metalloprotease</keyword>
<dbReference type="GO" id="GO:0005886">
    <property type="term" value="C:plasma membrane"/>
    <property type="evidence" value="ECO:0007669"/>
    <property type="project" value="TreeGrafter"/>
</dbReference>
<protein>
    <submittedName>
        <fullName evidence="13">AAA family ATPase</fullName>
    </submittedName>
</protein>
<dbReference type="InterPro" id="IPR000642">
    <property type="entry name" value="Peptidase_M41"/>
</dbReference>
<dbReference type="SMART" id="SM00382">
    <property type="entry name" value="AAA"/>
    <property type="match status" value="1"/>
</dbReference>
<evidence type="ECO:0000256" key="4">
    <source>
        <dbReference type="ARBA" id="ARBA00022723"/>
    </source>
</evidence>
<keyword evidence="11" id="KW-0472">Membrane</keyword>
<dbReference type="InterPro" id="IPR003960">
    <property type="entry name" value="ATPase_AAA_CS"/>
</dbReference>
<dbReference type="GO" id="GO:0005737">
    <property type="term" value="C:cytoplasm"/>
    <property type="evidence" value="ECO:0007669"/>
    <property type="project" value="UniProtKB-ARBA"/>
</dbReference>
<evidence type="ECO:0000256" key="6">
    <source>
        <dbReference type="ARBA" id="ARBA00022801"/>
    </source>
</evidence>
<gene>
    <name evidence="13" type="ORF">FJR45_05760</name>
</gene>
<feature type="transmembrane region" description="Helical" evidence="11">
    <location>
        <begin position="9"/>
        <end position="27"/>
    </location>
</feature>
<dbReference type="Pfam" id="PF01434">
    <property type="entry name" value="Peptidase_M41"/>
    <property type="match status" value="1"/>
</dbReference>
<evidence type="ECO:0000256" key="9">
    <source>
        <dbReference type="ARBA" id="ARBA00023049"/>
    </source>
</evidence>
<dbReference type="EMBL" id="CP041235">
    <property type="protein sequence ID" value="QOP43483.1"/>
    <property type="molecule type" value="Genomic_DNA"/>
</dbReference>
<proteinExistence type="inferred from homology"/>
<dbReference type="Proteomes" id="UP000593719">
    <property type="component" value="Chromosome"/>
</dbReference>
<dbReference type="InterPro" id="IPR037219">
    <property type="entry name" value="Peptidase_M41-like"/>
</dbReference>
<evidence type="ECO:0000313" key="14">
    <source>
        <dbReference type="Proteomes" id="UP000593719"/>
    </source>
</evidence>
<name>A0A7M1B179_9BACT</name>
<dbReference type="PROSITE" id="PS00674">
    <property type="entry name" value="AAA"/>
    <property type="match status" value="1"/>
</dbReference>
<reference evidence="13 14" key="1">
    <citation type="submission" date="2019-06" db="EMBL/GenBank/DDBJ databases">
        <title>Sulfurimonas gotlandica sp. nov., a chemoautotrophic and psychrotolerant epsilonproteobacterium isolated from a pelagic redoxcline, and an emended description of the genus Sulfurimonas.</title>
        <authorList>
            <person name="Wang S."/>
            <person name="Jiang L."/>
            <person name="Shao Z."/>
        </authorList>
    </citation>
    <scope>NUCLEOTIDE SEQUENCE [LARGE SCALE GENOMIC DNA]</scope>
    <source>
        <strain evidence="13 14">S2-6</strain>
    </source>
</reference>
<dbReference type="Gene3D" id="1.20.58.760">
    <property type="entry name" value="Peptidase M41"/>
    <property type="match status" value="1"/>
</dbReference>
<evidence type="ECO:0000256" key="1">
    <source>
        <dbReference type="ARBA" id="ARBA00001947"/>
    </source>
</evidence>
<dbReference type="GO" id="GO:0005524">
    <property type="term" value="F:ATP binding"/>
    <property type="evidence" value="ECO:0007669"/>
    <property type="project" value="UniProtKB-KW"/>
</dbReference>
<keyword evidence="6" id="KW-0378">Hydrolase</keyword>
<evidence type="ECO:0000256" key="2">
    <source>
        <dbReference type="ARBA" id="ARBA00010044"/>
    </source>
</evidence>
<comment type="similarity">
    <text evidence="10">Belongs to the AAA ATPase family.</text>
</comment>
<evidence type="ECO:0000256" key="10">
    <source>
        <dbReference type="RuleBase" id="RU003651"/>
    </source>
</evidence>
<dbReference type="KEGG" id="ssei:FJR45_05760"/>
<dbReference type="Gene3D" id="1.10.8.60">
    <property type="match status" value="1"/>
</dbReference>
<keyword evidence="3" id="KW-0645">Protease</keyword>
<sequence>MPESKTNRIAIYVSAFIIIILILFALLRDNADAITLKQAKELLQNHNVEKVVATKKYVYLKTKKGYYKIPFSQVTPDMFADYKVEVDNESNILLYLLVFILVLGLGSLAFRKWQKKSLKEIFTVSESKNNTDFSPSEGNTHIEAIKSDVSFNDIGGISDVKVELEEIIDFMKNPKRYKSFGARMPKGVLLIGPPGVGKTMIAKAVAHEAGVPFYYQSGASFVQIYVGMGAKRVHELFAAAKKNAPSIIFIDEIDAVGKKRDGNRNDEREATLNQLLTEMDGFEGSSGVIVIAATNKIDVLDAALLRAGRFDRRVFVELPTKREREAILIKYLEKIPHELDVKIVANMTVGFNGAALATLVNEAALLALRQNDFRVTLEHFEQVKDKVIFGKKKLQMLNERQKAFRATYQAGKVMVATYYDITFEKLMLSNEKLTPATDEPFIKQELESRVKMLLAGIAACDIKYNEHASSAKDDLDEAKKLVKKMCEEYGMCSSLLPDKKEQELLLKRLYEESRALLESLLKVLEKIEYVLLERESISKTEVKEYLNEVF</sequence>
<dbReference type="AlphaFoldDB" id="A0A7M1B179"/>
<keyword evidence="11" id="KW-0812">Transmembrane</keyword>
<dbReference type="CDD" id="cd19501">
    <property type="entry name" value="RecA-like_FtsH"/>
    <property type="match status" value="1"/>
</dbReference>
<dbReference type="PANTHER" id="PTHR23076">
    <property type="entry name" value="METALLOPROTEASE M41 FTSH"/>
    <property type="match status" value="1"/>
</dbReference>
<dbReference type="SUPFAM" id="SSF52540">
    <property type="entry name" value="P-loop containing nucleoside triphosphate hydrolases"/>
    <property type="match status" value="1"/>
</dbReference>
<dbReference type="Pfam" id="PF17862">
    <property type="entry name" value="AAA_lid_3"/>
    <property type="match status" value="1"/>
</dbReference>
<dbReference type="PANTHER" id="PTHR23076:SF97">
    <property type="entry name" value="ATP-DEPENDENT ZINC METALLOPROTEASE YME1L1"/>
    <property type="match status" value="1"/>
</dbReference>
<dbReference type="RefSeq" id="WP_193151767.1">
    <property type="nucleotide sequence ID" value="NZ_CP041235.1"/>
</dbReference>